<dbReference type="OrthoDB" id="632497at2759"/>
<keyword evidence="9" id="KW-1185">Reference proteome</keyword>
<dbReference type="InterPro" id="IPR013087">
    <property type="entry name" value="Znf_C2H2_type"/>
</dbReference>
<dbReference type="GO" id="GO:0008270">
    <property type="term" value="F:zinc ion binding"/>
    <property type="evidence" value="ECO:0007669"/>
    <property type="project" value="UniProtKB-KW"/>
</dbReference>
<evidence type="ECO:0000256" key="2">
    <source>
        <dbReference type="ARBA" id="ARBA00022723"/>
    </source>
</evidence>
<keyword evidence="4" id="KW-0862">Zinc</keyword>
<evidence type="ECO:0000256" key="5">
    <source>
        <dbReference type="ARBA" id="ARBA00023242"/>
    </source>
</evidence>
<reference evidence="8 9" key="1">
    <citation type="submission" date="2016-09" db="EMBL/GenBank/DDBJ databases">
        <title>The draft genome of Dichanthelium oligosanthes: A C3 panicoid grass species.</title>
        <authorList>
            <person name="Studer A.J."/>
            <person name="Schnable J.C."/>
            <person name="Brutnell T.P."/>
        </authorList>
    </citation>
    <scope>NUCLEOTIDE SEQUENCE [LARGE SCALE GENOMIC DNA]</scope>
    <source>
        <strain evidence="9">cv. Kellogg 1175</strain>
        <tissue evidence="8">Leaf</tissue>
    </source>
</reference>
<dbReference type="STRING" id="888268.A0A1E5UTE7"/>
<dbReference type="Proteomes" id="UP000095767">
    <property type="component" value="Unassembled WGS sequence"/>
</dbReference>
<keyword evidence="3 6" id="KW-0863">Zinc-finger</keyword>
<keyword evidence="2" id="KW-0479">Metal-binding</keyword>
<feature type="domain" description="C2H2-type" evidence="7">
    <location>
        <begin position="24"/>
        <end position="51"/>
    </location>
</feature>
<evidence type="ECO:0000256" key="6">
    <source>
        <dbReference type="PROSITE-ProRule" id="PRU00042"/>
    </source>
</evidence>
<dbReference type="InterPro" id="IPR036236">
    <property type="entry name" value="Znf_C2H2_sf"/>
</dbReference>
<evidence type="ECO:0000313" key="9">
    <source>
        <dbReference type="Proteomes" id="UP000095767"/>
    </source>
</evidence>
<sequence>MEQEHNLELTLFHRSSSPETTGFFVCVYCDRKFFSPQALGGHQNAHKYERSLAKHRREIAAAMRGALDAGRRPRGAQIDIANRSRQGTQKAHLVPTLLSNKERSLERGYDVHRADELDLSLRL</sequence>
<dbReference type="GO" id="GO:0005634">
    <property type="term" value="C:nucleus"/>
    <property type="evidence" value="ECO:0007669"/>
    <property type="project" value="UniProtKB-SubCell"/>
</dbReference>
<dbReference type="EMBL" id="LWDX02063954">
    <property type="protein sequence ID" value="OEL16131.1"/>
    <property type="molecule type" value="Genomic_DNA"/>
</dbReference>
<evidence type="ECO:0000256" key="4">
    <source>
        <dbReference type="ARBA" id="ARBA00022833"/>
    </source>
</evidence>
<dbReference type="InterPro" id="IPR044246">
    <property type="entry name" value="ZFP3-like"/>
</dbReference>
<dbReference type="AlphaFoldDB" id="A0A1E5UTE7"/>
<organism evidence="8 9">
    <name type="scientific">Dichanthelium oligosanthes</name>
    <dbReference type="NCBI Taxonomy" id="888268"/>
    <lineage>
        <taxon>Eukaryota</taxon>
        <taxon>Viridiplantae</taxon>
        <taxon>Streptophyta</taxon>
        <taxon>Embryophyta</taxon>
        <taxon>Tracheophyta</taxon>
        <taxon>Spermatophyta</taxon>
        <taxon>Magnoliopsida</taxon>
        <taxon>Liliopsida</taxon>
        <taxon>Poales</taxon>
        <taxon>Poaceae</taxon>
        <taxon>PACMAD clade</taxon>
        <taxon>Panicoideae</taxon>
        <taxon>Panicodae</taxon>
        <taxon>Paniceae</taxon>
        <taxon>Dichantheliinae</taxon>
        <taxon>Dichanthelium</taxon>
    </lineage>
</organism>
<dbReference type="Gene3D" id="3.30.160.60">
    <property type="entry name" value="Classic Zinc Finger"/>
    <property type="match status" value="1"/>
</dbReference>
<dbReference type="SUPFAM" id="SSF57667">
    <property type="entry name" value="beta-beta-alpha zinc fingers"/>
    <property type="match status" value="1"/>
</dbReference>
<name>A0A1E5UTE7_9POAL</name>
<dbReference type="PANTHER" id="PTHR47287">
    <property type="entry name" value="C2H2 AND C2HC ZINC FINGERS SUPERFAMILY PROTEIN"/>
    <property type="match status" value="1"/>
</dbReference>
<accession>A0A1E5UTE7</accession>
<gene>
    <name evidence="8" type="ORF">BAE44_0022850</name>
</gene>
<comment type="subcellular location">
    <subcellularLocation>
        <location evidence="1">Nucleus</location>
    </subcellularLocation>
</comment>
<proteinExistence type="predicted"/>
<dbReference type="PROSITE" id="PS50157">
    <property type="entry name" value="ZINC_FINGER_C2H2_2"/>
    <property type="match status" value="1"/>
</dbReference>
<protein>
    <recommendedName>
        <fullName evidence="7">C2H2-type domain-containing protein</fullName>
    </recommendedName>
</protein>
<keyword evidence="5" id="KW-0539">Nucleus</keyword>
<dbReference type="GO" id="GO:0009788">
    <property type="term" value="P:negative regulation of abscisic acid-activated signaling pathway"/>
    <property type="evidence" value="ECO:0007669"/>
    <property type="project" value="InterPro"/>
</dbReference>
<evidence type="ECO:0000256" key="3">
    <source>
        <dbReference type="ARBA" id="ARBA00022771"/>
    </source>
</evidence>
<dbReference type="PANTHER" id="PTHR47287:SF15">
    <property type="entry name" value="ZINC FINGER PROTEIN 3-LIKE"/>
    <property type="match status" value="1"/>
</dbReference>
<dbReference type="PROSITE" id="PS00028">
    <property type="entry name" value="ZINC_FINGER_C2H2_1"/>
    <property type="match status" value="1"/>
</dbReference>
<evidence type="ECO:0000256" key="1">
    <source>
        <dbReference type="ARBA" id="ARBA00004123"/>
    </source>
</evidence>
<comment type="caution">
    <text evidence="8">The sequence shown here is derived from an EMBL/GenBank/DDBJ whole genome shotgun (WGS) entry which is preliminary data.</text>
</comment>
<evidence type="ECO:0000313" key="8">
    <source>
        <dbReference type="EMBL" id="OEL16131.1"/>
    </source>
</evidence>
<evidence type="ECO:0000259" key="7">
    <source>
        <dbReference type="PROSITE" id="PS50157"/>
    </source>
</evidence>